<organism evidence="2 3">
    <name type="scientific">Meloidogyne enterolobii</name>
    <name type="common">Root-knot nematode worm</name>
    <name type="synonym">Meloidogyne mayaguensis</name>
    <dbReference type="NCBI Taxonomy" id="390850"/>
    <lineage>
        <taxon>Eukaryota</taxon>
        <taxon>Metazoa</taxon>
        <taxon>Ecdysozoa</taxon>
        <taxon>Nematoda</taxon>
        <taxon>Chromadorea</taxon>
        <taxon>Rhabditida</taxon>
        <taxon>Tylenchina</taxon>
        <taxon>Tylenchomorpha</taxon>
        <taxon>Tylenchoidea</taxon>
        <taxon>Meloidogynidae</taxon>
        <taxon>Meloidogyninae</taxon>
        <taxon>Meloidogyne</taxon>
    </lineage>
</organism>
<proteinExistence type="predicted"/>
<dbReference type="EMBL" id="CAJEWN010000009">
    <property type="protein sequence ID" value="CAD2130404.1"/>
    <property type="molecule type" value="Genomic_DNA"/>
</dbReference>
<gene>
    <name evidence="2" type="ORF">MENT_LOCUS2967</name>
</gene>
<protein>
    <submittedName>
        <fullName evidence="2">Uncharacterized protein</fullName>
    </submittedName>
</protein>
<dbReference type="Proteomes" id="UP000580250">
    <property type="component" value="Unassembled WGS sequence"/>
</dbReference>
<dbReference type="AlphaFoldDB" id="A0A6V7TRW5"/>
<keyword evidence="1" id="KW-0472">Membrane</keyword>
<evidence type="ECO:0000313" key="3">
    <source>
        <dbReference type="Proteomes" id="UP000580250"/>
    </source>
</evidence>
<accession>A0A6V7TRW5</accession>
<comment type="caution">
    <text evidence="2">The sequence shown here is derived from an EMBL/GenBank/DDBJ whole genome shotgun (WGS) entry which is preliminary data.</text>
</comment>
<evidence type="ECO:0000313" key="2">
    <source>
        <dbReference type="EMBL" id="CAD2130404.1"/>
    </source>
</evidence>
<keyword evidence="1" id="KW-0812">Transmembrane</keyword>
<sequence length="43" mass="5345">MTWQIIYVIQLVFYKLIQHCLVILVLFQRRLKTKKIVNYLHNI</sequence>
<keyword evidence="1" id="KW-1133">Transmembrane helix</keyword>
<reference evidence="2 3" key="1">
    <citation type="submission" date="2020-08" db="EMBL/GenBank/DDBJ databases">
        <authorList>
            <person name="Koutsovoulos G."/>
            <person name="Danchin GJ E."/>
        </authorList>
    </citation>
    <scope>NUCLEOTIDE SEQUENCE [LARGE SCALE GENOMIC DNA]</scope>
</reference>
<evidence type="ECO:0000256" key="1">
    <source>
        <dbReference type="SAM" id="Phobius"/>
    </source>
</evidence>
<feature type="transmembrane region" description="Helical" evidence="1">
    <location>
        <begin position="6"/>
        <end position="27"/>
    </location>
</feature>
<name>A0A6V7TRW5_MELEN</name>